<sequence>MSFVEYSDFIQDGDVAIVYLGHESMMPVKVQKGAQTQTRYGVIRHSTDLIGQRYGSKVTCSKGGWVHVLHPTPELWTVTLPHRTQILYTTDIATITMMLELKPGSVVCESGTGSGSLSHAILRTIAPTGHLHTVEFHQQRAEKAAEEFKEHRVDHLVTVRNQDVCKDGFGVTGVADAVFLDIPSPWEAVRHAKAAMKRQGLCCRQGAGQRGSIRKKGGFTSHCSGWMFSPESRSQAEHHCPKTLQPEATNRRQDVQRTCEALADQGFEEISTVEVLLRVHDVRNVSLPLPDFGPDPSSQTEPGAATAAEKAAPNHASVTIKTTTPPREIPGHTGYLTFATKPRT</sequence>
<organism evidence="1 2">
    <name type="scientific">Nibea albiflora</name>
    <name type="common">Yellow drum</name>
    <name type="synonym">Corvina albiflora</name>
    <dbReference type="NCBI Taxonomy" id="240163"/>
    <lineage>
        <taxon>Eukaryota</taxon>
        <taxon>Metazoa</taxon>
        <taxon>Chordata</taxon>
        <taxon>Craniata</taxon>
        <taxon>Vertebrata</taxon>
        <taxon>Euteleostomi</taxon>
        <taxon>Actinopterygii</taxon>
        <taxon>Neopterygii</taxon>
        <taxon>Teleostei</taxon>
        <taxon>Neoteleostei</taxon>
        <taxon>Acanthomorphata</taxon>
        <taxon>Eupercaria</taxon>
        <taxon>Sciaenidae</taxon>
        <taxon>Nibea</taxon>
    </lineage>
</organism>
<name>A0ACB7FFA2_NIBAL</name>
<gene>
    <name evidence="1" type="primary">TRMT61A</name>
    <name evidence="1" type="ORF">GBF38_021304</name>
</gene>
<keyword evidence="2" id="KW-1185">Reference proteome</keyword>
<evidence type="ECO:0000313" key="1">
    <source>
        <dbReference type="EMBL" id="KAG8013097.1"/>
    </source>
</evidence>
<comment type="caution">
    <text evidence="1">The sequence shown here is derived from an EMBL/GenBank/DDBJ whole genome shotgun (WGS) entry which is preliminary data.</text>
</comment>
<accession>A0ACB7FFA2</accession>
<reference evidence="1" key="1">
    <citation type="submission" date="2020-04" db="EMBL/GenBank/DDBJ databases">
        <title>A chromosome-scale assembly and high-density genetic map of the yellow drum (Nibea albiflora) genome.</title>
        <authorList>
            <person name="Xu D."/>
            <person name="Zhang W."/>
            <person name="Chen R."/>
            <person name="Tan P."/>
            <person name="Wang L."/>
            <person name="Song H."/>
            <person name="Tian L."/>
            <person name="Zhu Q."/>
            <person name="Wang B."/>
        </authorList>
    </citation>
    <scope>NUCLEOTIDE SEQUENCE</scope>
    <source>
        <strain evidence="1">ZJHYS-2018</strain>
    </source>
</reference>
<proteinExistence type="predicted"/>
<dbReference type="Proteomes" id="UP000805704">
    <property type="component" value="Chromosome 11"/>
</dbReference>
<evidence type="ECO:0000313" key="2">
    <source>
        <dbReference type="Proteomes" id="UP000805704"/>
    </source>
</evidence>
<dbReference type="EMBL" id="CM024799">
    <property type="protein sequence ID" value="KAG8013097.1"/>
    <property type="molecule type" value="Genomic_DNA"/>
</dbReference>
<protein>
    <submittedName>
        <fullName evidence="1">tRNA (Adenine(58)-N(1))-methyltransferase catalytic subunit TRMT61A</fullName>
    </submittedName>
</protein>